<feature type="domain" description="Piwi" evidence="1">
    <location>
        <begin position="205"/>
        <end position="256"/>
    </location>
</feature>
<dbReference type="SUPFAM" id="SSF53098">
    <property type="entry name" value="Ribonuclease H-like"/>
    <property type="match status" value="2"/>
</dbReference>
<dbReference type="EMBL" id="QEFC01000334">
    <property type="protein sequence ID" value="KAE9464427.1"/>
    <property type="molecule type" value="Genomic_DNA"/>
</dbReference>
<organism evidence="2 3">
    <name type="scientific">Rhododendron williamsianum</name>
    <dbReference type="NCBI Taxonomy" id="262921"/>
    <lineage>
        <taxon>Eukaryota</taxon>
        <taxon>Viridiplantae</taxon>
        <taxon>Streptophyta</taxon>
        <taxon>Embryophyta</taxon>
        <taxon>Tracheophyta</taxon>
        <taxon>Spermatophyta</taxon>
        <taxon>Magnoliopsida</taxon>
        <taxon>eudicotyledons</taxon>
        <taxon>Gunneridae</taxon>
        <taxon>Pentapetalae</taxon>
        <taxon>asterids</taxon>
        <taxon>Ericales</taxon>
        <taxon>Ericaceae</taxon>
        <taxon>Ericoideae</taxon>
        <taxon>Rhodoreae</taxon>
        <taxon>Rhododendron</taxon>
    </lineage>
</organism>
<sequence>MEFCTLVEGQRYPKEKLPRDKGLLLKKISMPPPEERKSIILRLCKPRMDLADPERGTLLTCHNDNENVVRNFEIAVDKKMTRVVGRVLAPPALKLRTPTGKPRVIRVNRDRGCQWNLLGNSVVEGKPLKRWALIDFTESKCSRLKADHFKKNLINKCSDLGIPVMEPVVSRLRSMRDLSSVFETKELLDSVVKEANGKCNGHLQLFSDQYLANLALKINAKLGGINVELAERLPGFPGEEHVMFIGADVNHPGPGNTTCHLLLQWLLPSTGPVSAAVLPVSAPKNTGTRGLLILGPRVWI</sequence>
<dbReference type="InterPro" id="IPR012337">
    <property type="entry name" value="RNaseH-like_sf"/>
</dbReference>
<gene>
    <name evidence="2" type="ORF">C3L33_03653</name>
</gene>
<dbReference type="InterPro" id="IPR003165">
    <property type="entry name" value="Piwi"/>
</dbReference>
<dbReference type="Proteomes" id="UP000428333">
    <property type="component" value="Linkage Group LG02"/>
</dbReference>
<dbReference type="Pfam" id="PF02171">
    <property type="entry name" value="Piwi"/>
    <property type="match status" value="1"/>
</dbReference>
<name>A0A6A4MD01_9ERIC</name>
<accession>A0A6A4MD01</accession>
<dbReference type="OrthoDB" id="1738727at2759"/>
<evidence type="ECO:0000313" key="2">
    <source>
        <dbReference type="EMBL" id="KAE9464427.1"/>
    </source>
</evidence>
<evidence type="ECO:0000313" key="3">
    <source>
        <dbReference type="Proteomes" id="UP000428333"/>
    </source>
</evidence>
<reference evidence="2 3" key="1">
    <citation type="journal article" date="2019" name="Genome Biol. Evol.">
        <title>The Rhododendron genome and chromosomal organization provide insight into shared whole-genome duplications across the heath family (Ericaceae).</title>
        <authorList>
            <person name="Soza V.L."/>
            <person name="Lindsley D."/>
            <person name="Waalkes A."/>
            <person name="Ramage E."/>
            <person name="Patwardhan R.P."/>
            <person name="Burton J.N."/>
            <person name="Adey A."/>
            <person name="Kumar A."/>
            <person name="Qiu R."/>
            <person name="Shendure J."/>
            <person name="Hall B."/>
        </authorList>
    </citation>
    <scope>NUCLEOTIDE SEQUENCE [LARGE SCALE GENOMIC DNA]</scope>
    <source>
        <strain evidence="2">RSF 1966-606</strain>
    </source>
</reference>
<dbReference type="GO" id="GO:0003676">
    <property type="term" value="F:nucleic acid binding"/>
    <property type="evidence" value="ECO:0007669"/>
    <property type="project" value="InterPro"/>
</dbReference>
<dbReference type="PANTHER" id="PTHR22891">
    <property type="entry name" value="EUKARYOTIC TRANSLATION INITIATION FACTOR 2C"/>
    <property type="match status" value="1"/>
</dbReference>
<feature type="non-terminal residue" evidence="2">
    <location>
        <position position="1"/>
    </location>
</feature>
<dbReference type="AlphaFoldDB" id="A0A6A4MD01"/>
<dbReference type="Gene3D" id="3.40.50.2300">
    <property type="match status" value="2"/>
</dbReference>
<protein>
    <recommendedName>
        <fullName evidence="1">Piwi domain-containing protein</fullName>
    </recommendedName>
</protein>
<keyword evidence="3" id="KW-1185">Reference proteome</keyword>
<evidence type="ECO:0000259" key="1">
    <source>
        <dbReference type="Pfam" id="PF02171"/>
    </source>
</evidence>
<comment type="caution">
    <text evidence="2">The sequence shown here is derived from an EMBL/GenBank/DDBJ whole genome shotgun (WGS) entry which is preliminary data.</text>
</comment>
<proteinExistence type="predicted"/>